<keyword evidence="3" id="KW-1003">Cell membrane</keyword>
<dbReference type="PROSITE" id="PS00211">
    <property type="entry name" value="ABC_TRANSPORTER_1"/>
    <property type="match status" value="1"/>
</dbReference>
<feature type="domain" description="ABC transporter" evidence="10">
    <location>
        <begin position="1"/>
        <end position="233"/>
    </location>
</feature>
<evidence type="ECO:0000256" key="7">
    <source>
        <dbReference type="ARBA" id="ARBA00022840"/>
    </source>
</evidence>
<evidence type="ECO:0000256" key="3">
    <source>
        <dbReference type="ARBA" id="ARBA00022475"/>
    </source>
</evidence>
<keyword evidence="9" id="KW-0472">Membrane</keyword>
<dbReference type="SMART" id="SM00382">
    <property type="entry name" value="AAA"/>
    <property type="match status" value="2"/>
</dbReference>
<organism evidence="11">
    <name type="scientific">Caldilinea aerophila</name>
    <dbReference type="NCBI Taxonomy" id="133453"/>
    <lineage>
        <taxon>Bacteria</taxon>
        <taxon>Bacillati</taxon>
        <taxon>Chloroflexota</taxon>
        <taxon>Caldilineae</taxon>
        <taxon>Caldilineales</taxon>
        <taxon>Caldilineaceae</taxon>
        <taxon>Caldilinea</taxon>
    </lineage>
</organism>
<dbReference type="CDD" id="cd03215">
    <property type="entry name" value="ABC_Carb_Monos_II"/>
    <property type="match status" value="1"/>
</dbReference>
<sequence length="511" mass="56321">MRHISKRFDATQALDDVSLALYPGEVHALIGENGAGKSTLIKIMTGVHQPDSGTILLDGAPVRIHNSQEAQTLGIAAIYQEPMVFPDLNVAENIFISHRNRGAFVNWGKLYRDAEAILAQLDVRLDVRMPARGLTLAAQQAVEIAKAISLNVRVLIMDEPTASLSAHEVNQLFRIIESLRSKGVAILFIGHRMEEVFRIADRITVLRDGRVISSRPRAAPEELDAQREVMIREMVGREVSEFFAKSAVPRGKLLMSVRNLGKEGVFSGITFDIYEGEVLGFAGLIGARRTDVGLALFGIEPADQGEILFEGRPVQIKNPDHATRLGIAYVTEDRRGLGLTLPMSIASNITLPSLRRYLSALGLVRRKEEQRTAETYRKRLMIRAPSVHLEVGKLSGGNQQKVMLSKWLNTHPRLLILDEPTRGIDVRAKAEVHHIISELAAQGLGIILISSDLPEVLAMSDRVLVMREGRQMGVFSRDEATQERIIMAAMGQEAITAMPSQSAIAEQAVQP</sequence>
<dbReference type="EMBL" id="DSMG01000034">
    <property type="protein sequence ID" value="HDX30305.1"/>
    <property type="molecule type" value="Genomic_DNA"/>
</dbReference>
<dbReference type="InterPro" id="IPR050107">
    <property type="entry name" value="ABC_carbohydrate_import_ATPase"/>
</dbReference>
<accession>A0A7C1JMZ7</accession>
<keyword evidence="8" id="KW-1278">Translocase</keyword>
<dbReference type="GO" id="GO:0005524">
    <property type="term" value="F:ATP binding"/>
    <property type="evidence" value="ECO:0007669"/>
    <property type="project" value="UniProtKB-KW"/>
</dbReference>
<protein>
    <submittedName>
        <fullName evidence="11">Sugar ABC transporter ATP-binding protein</fullName>
    </submittedName>
</protein>
<dbReference type="Pfam" id="PF00005">
    <property type="entry name" value="ABC_tran"/>
    <property type="match status" value="2"/>
</dbReference>
<name>A0A7C1JMZ7_9CHLR</name>
<dbReference type="AlphaFoldDB" id="A0A7C1JMZ7"/>
<feature type="domain" description="ABC transporter" evidence="10">
    <location>
        <begin position="248"/>
        <end position="493"/>
    </location>
</feature>
<evidence type="ECO:0000256" key="9">
    <source>
        <dbReference type="ARBA" id="ARBA00023136"/>
    </source>
</evidence>
<keyword evidence="2" id="KW-0813">Transport</keyword>
<evidence type="ECO:0000313" key="11">
    <source>
        <dbReference type="EMBL" id="HDX30305.1"/>
    </source>
</evidence>
<comment type="subcellular location">
    <subcellularLocation>
        <location evidence="1">Cell membrane</location>
        <topology evidence="1">Peripheral membrane protein</topology>
    </subcellularLocation>
</comment>
<proteinExistence type="predicted"/>
<evidence type="ECO:0000256" key="6">
    <source>
        <dbReference type="ARBA" id="ARBA00022741"/>
    </source>
</evidence>
<dbReference type="GO" id="GO:0016887">
    <property type="term" value="F:ATP hydrolysis activity"/>
    <property type="evidence" value="ECO:0007669"/>
    <property type="project" value="InterPro"/>
</dbReference>
<dbReference type="Gene3D" id="3.40.50.300">
    <property type="entry name" value="P-loop containing nucleotide triphosphate hydrolases"/>
    <property type="match status" value="2"/>
</dbReference>
<dbReference type="FunFam" id="3.40.50.300:FF:000127">
    <property type="entry name" value="Ribose import ATP-binding protein RbsA"/>
    <property type="match status" value="1"/>
</dbReference>
<evidence type="ECO:0000259" key="10">
    <source>
        <dbReference type="PROSITE" id="PS50893"/>
    </source>
</evidence>
<evidence type="ECO:0000256" key="5">
    <source>
        <dbReference type="ARBA" id="ARBA00022737"/>
    </source>
</evidence>
<keyword evidence="4" id="KW-0762">Sugar transport</keyword>
<keyword evidence="5" id="KW-0677">Repeat</keyword>
<keyword evidence="7 11" id="KW-0067">ATP-binding</keyword>
<dbReference type="SUPFAM" id="SSF52540">
    <property type="entry name" value="P-loop containing nucleoside triphosphate hydrolases"/>
    <property type="match status" value="2"/>
</dbReference>
<evidence type="ECO:0000256" key="4">
    <source>
        <dbReference type="ARBA" id="ARBA00022597"/>
    </source>
</evidence>
<dbReference type="InterPro" id="IPR003593">
    <property type="entry name" value="AAA+_ATPase"/>
</dbReference>
<dbReference type="PROSITE" id="PS50893">
    <property type="entry name" value="ABC_TRANSPORTER_2"/>
    <property type="match status" value="2"/>
</dbReference>
<comment type="caution">
    <text evidence="11">The sequence shown here is derived from an EMBL/GenBank/DDBJ whole genome shotgun (WGS) entry which is preliminary data.</text>
</comment>
<dbReference type="PANTHER" id="PTHR43790:SF3">
    <property type="entry name" value="D-ALLOSE IMPORT ATP-BINDING PROTEIN ALSA-RELATED"/>
    <property type="match status" value="1"/>
</dbReference>
<gene>
    <name evidence="11" type="ORF">ENQ20_02300</name>
</gene>
<dbReference type="InterPro" id="IPR027417">
    <property type="entry name" value="P-loop_NTPase"/>
</dbReference>
<evidence type="ECO:0000256" key="2">
    <source>
        <dbReference type="ARBA" id="ARBA00022448"/>
    </source>
</evidence>
<dbReference type="PANTHER" id="PTHR43790">
    <property type="entry name" value="CARBOHYDRATE TRANSPORT ATP-BINDING PROTEIN MG119-RELATED"/>
    <property type="match status" value="1"/>
</dbReference>
<reference evidence="11" key="1">
    <citation type="journal article" date="2020" name="mSystems">
        <title>Genome- and Community-Level Interaction Insights into Carbon Utilization and Element Cycling Functions of Hydrothermarchaeota in Hydrothermal Sediment.</title>
        <authorList>
            <person name="Zhou Z."/>
            <person name="Liu Y."/>
            <person name="Xu W."/>
            <person name="Pan J."/>
            <person name="Luo Z.H."/>
            <person name="Li M."/>
        </authorList>
    </citation>
    <scope>NUCLEOTIDE SEQUENCE [LARGE SCALE GENOMIC DNA]</scope>
    <source>
        <strain evidence="11">SpSt-289</strain>
    </source>
</reference>
<evidence type="ECO:0000256" key="1">
    <source>
        <dbReference type="ARBA" id="ARBA00004202"/>
    </source>
</evidence>
<dbReference type="CDD" id="cd03216">
    <property type="entry name" value="ABC_Carb_Monos_I"/>
    <property type="match status" value="1"/>
</dbReference>
<evidence type="ECO:0000256" key="8">
    <source>
        <dbReference type="ARBA" id="ARBA00022967"/>
    </source>
</evidence>
<keyword evidence="6" id="KW-0547">Nucleotide-binding</keyword>
<dbReference type="InterPro" id="IPR017871">
    <property type="entry name" value="ABC_transporter-like_CS"/>
</dbReference>
<dbReference type="GO" id="GO:0005886">
    <property type="term" value="C:plasma membrane"/>
    <property type="evidence" value="ECO:0007669"/>
    <property type="project" value="UniProtKB-SubCell"/>
</dbReference>
<dbReference type="InterPro" id="IPR003439">
    <property type="entry name" value="ABC_transporter-like_ATP-bd"/>
</dbReference>